<accession>A0AAV0F9Y4</accession>
<dbReference type="Proteomes" id="UP001152523">
    <property type="component" value="Unassembled WGS sequence"/>
</dbReference>
<keyword evidence="3" id="KW-1185">Reference proteome</keyword>
<sequence length="128" mass="14761">MGLLWALTTHLHAFAGPATMFIYPLYASIVATEKSSKLDSEQWLAYWIMLAFLFFIEMVFRPILEWIPIWYDVKLVLVAWMVLPYFRGAAFIYDRVVREQVILSPHICIKSAAAIKATLGNQIILIHT</sequence>
<comment type="caution">
    <text evidence="2">The sequence shown here is derived from an EMBL/GenBank/DDBJ whole genome shotgun (WGS) entry which is preliminary data.</text>
</comment>
<dbReference type="Pfam" id="PF03134">
    <property type="entry name" value="TB2_DP1_HVA22"/>
    <property type="match status" value="1"/>
</dbReference>
<dbReference type="AlphaFoldDB" id="A0AAV0F9Y4"/>
<feature type="transmembrane region" description="Helical" evidence="1">
    <location>
        <begin position="75"/>
        <end position="93"/>
    </location>
</feature>
<protein>
    <recommendedName>
        <fullName evidence="1">HVA22-like protein</fullName>
    </recommendedName>
</protein>
<gene>
    <name evidence="2" type="ORF">CEPIT_LOCUS32117</name>
</gene>
<evidence type="ECO:0000313" key="2">
    <source>
        <dbReference type="EMBL" id="CAH9132353.1"/>
    </source>
</evidence>
<comment type="similarity">
    <text evidence="1">Belongs to the DP1 family.</text>
</comment>
<feature type="transmembrane region" description="Helical" evidence="1">
    <location>
        <begin position="43"/>
        <end position="63"/>
    </location>
</feature>
<comment type="subcellular location">
    <subcellularLocation>
        <location evidence="1">Membrane</location>
        <topology evidence="1">Multi-pass membrane protein</topology>
    </subcellularLocation>
</comment>
<dbReference type="EMBL" id="CAMAPF010000969">
    <property type="protein sequence ID" value="CAH9132353.1"/>
    <property type="molecule type" value="Genomic_DNA"/>
</dbReference>
<proteinExistence type="inferred from homology"/>
<name>A0AAV0F9Y4_9ASTE</name>
<dbReference type="InterPro" id="IPR004345">
    <property type="entry name" value="TB2_DP1_HVA22"/>
</dbReference>
<dbReference type="PANTHER" id="PTHR12300">
    <property type="entry name" value="HVA22-LIKE PROTEINS"/>
    <property type="match status" value="1"/>
</dbReference>
<keyword evidence="1" id="KW-0812">Transmembrane</keyword>
<dbReference type="PANTHER" id="PTHR12300:SF139">
    <property type="entry name" value="HVA22-LIKE PROTEIN E"/>
    <property type="match status" value="1"/>
</dbReference>
<reference evidence="2" key="1">
    <citation type="submission" date="2022-07" db="EMBL/GenBank/DDBJ databases">
        <authorList>
            <person name="Macas J."/>
            <person name="Novak P."/>
            <person name="Neumann P."/>
        </authorList>
    </citation>
    <scope>NUCLEOTIDE SEQUENCE</scope>
</reference>
<evidence type="ECO:0000256" key="1">
    <source>
        <dbReference type="RuleBase" id="RU362006"/>
    </source>
</evidence>
<organism evidence="2 3">
    <name type="scientific">Cuscuta epithymum</name>
    <dbReference type="NCBI Taxonomy" id="186058"/>
    <lineage>
        <taxon>Eukaryota</taxon>
        <taxon>Viridiplantae</taxon>
        <taxon>Streptophyta</taxon>
        <taxon>Embryophyta</taxon>
        <taxon>Tracheophyta</taxon>
        <taxon>Spermatophyta</taxon>
        <taxon>Magnoliopsida</taxon>
        <taxon>eudicotyledons</taxon>
        <taxon>Gunneridae</taxon>
        <taxon>Pentapetalae</taxon>
        <taxon>asterids</taxon>
        <taxon>lamiids</taxon>
        <taxon>Solanales</taxon>
        <taxon>Convolvulaceae</taxon>
        <taxon>Cuscuteae</taxon>
        <taxon>Cuscuta</taxon>
        <taxon>Cuscuta subgen. Cuscuta</taxon>
    </lineage>
</organism>
<keyword evidence="1" id="KW-0472">Membrane</keyword>
<keyword evidence="1" id="KW-1133">Transmembrane helix</keyword>
<dbReference type="GO" id="GO:0016020">
    <property type="term" value="C:membrane"/>
    <property type="evidence" value="ECO:0007669"/>
    <property type="project" value="UniProtKB-SubCell"/>
</dbReference>
<evidence type="ECO:0000313" key="3">
    <source>
        <dbReference type="Proteomes" id="UP001152523"/>
    </source>
</evidence>